<dbReference type="EMBL" id="BPQP01000051">
    <property type="protein sequence ID" value="GJD96061.1"/>
    <property type="molecule type" value="Genomic_DNA"/>
</dbReference>
<dbReference type="Proteomes" id="UP001055125">
    <property type="component" value="Unassembled WGS sequence"/>
</dbReference>
<sequence length="63" mass="6865">MRGTLDMHTDCECRADFVLTLAVPMDILDDDVVCVVSQADDAAGIAIYVDVSDCETRDGRSRV</sequence>
<name>A0ABQ4RZN1_9HYPH</name>
<organism evidence="1 2">
    <name type="scientific">Methylobacterium iners</name>
    <dbReference type="NCBI Taxonomy" id="418707"/>
    <lineage>
        <taxon>Bacteria</taxon>
        <taxon>Pseudomonadati</taxon>
        <taxon>Pseudomonadota</taxon>
        <taxon>Alphaproteobacteria</taxon>
        <taxon>Hyphomicrobiales</taxon>
        <taxon>Methylobacteriaceae</taxon>
        <taxon>Methylobacterium</taxon>
    </lineage>
</organism>
<reference evidence="1" key="1">
    <citation type="journal article" date="2021" name="Front. Microbiol.">
        <title>Comprehensive Comparative Genomics and Phenotyping of Methylobacterium Species.</title>
        <authorList>
            <person name="Alessa O."/>
            <person name="Ogura Y."/>
            <person name="Fujitani Y."/>
            <person name="Takami H."/>
            <person name="Hayashi T."/>
            <person name="Sahin N."/>
            <person name="Tani A."/>
        </authorList>
    </citation>
    <scope>NUCLEOTIDE SEQUENCE</scope>
    <source>
        <strain evidence="1">DSM 19015</strain>
    </source>
</reference>
<evidence type="ECO:0000313" key="2">
    <source>
        <dbReference type="Proteomes" id="UP001055125"/>
    </source>
</evidence>
<proteinExistence type="predicted"/>
<gene>
    <name evidence="1" type="ORF">OCOJLMKI_3279</name>
</gene>
<keyword evidence="2" id="KW-1185">Reference proteome</keyword>
<comment type="caution">
    <text evidence="1">The sequence shown here is derived from an EMBL/GenBank/DDBJ whole genome shotgun (WGS) entry which is preliminary data.</text>
</comment>
<protein>
    <submittedName>
        <fullName evidence="1">Uncharacterized protein</fullName>
    </submittedName>
</protein>
<evidence type="ECO:0000313" key="1">
    <source>
        <dbReference type="EMBL" id="GJD96061.1"/>
    </source>
</evidence>
<accession>A0ABQ4RZN1</accession>
<reference evidence="1" key="2">
    <citation type="submission" date="2021-08" db="EMBL/GenBank/DDBJ databases">
        <authorList>
            <person name="Tani A."/>
            <person name="Ola A."/>
            <person name="Ogura Y."/>
            <person name="Katsura K."/>
            <person name="Hayashi T."/>
        </authorList>
    </citation>
    <scope>NUCLEOTIDE SEQUENCE</scope>
    <source>
        <strain evidence="1">DSM 19015</strain>
    </source>
</reference>